<sequence length="199" mass="20467">MSRWVLLGMAALLLAGCSGGSGGGPAATPSTDQPAATAAGGLNNTDVMFLQMILPHHRQGVELAGLGHAKGGRTELVQLAAAIEATQEDEVELMAGILAGSGAPETAPTRGGEDPHAAHGGLPGTSEEQVAALRAASGTEFERRFLNTMMAHQGDAIQLAKMELASGADQRLVDLARRIEQSRTAQIGQMQALLDATPR</sequence>
<accession>A0ABV6MFZ2</accession>
<evidence type="ECO:0000256" key="2">
    <source>
        <dbReference type="SAM" id="SignalP"/>
    </source>
</evidence>
<organism evidence="4 5">
    <name type="scientific">Phytohabitans kaempferiae</name>
    <dbReference type="NCBI Taxonomy" id="1620943"/>
    <lineage>
        <taxon>Bacteria</taxon>
        <taxon>Bacillati</taxon>
        <taxon>Actinomycetota</taxon>
        <taxon>Actinomycetes</taxon>
        <taxon>Micromonosporales</taxon>
        <taxon>Micromonosporaceae</taxon>
    </lineage>
</organism>
<feature type="signal peptide" evidence="2">
    <location>
        <begin position="1"/>
        <end position="26"/>
    </location>
</feature>
<keyword evidence="2" id="KW-0732">Signal</keyword>
<evidence type="ECO:0000256" key="1">
    <source>
        <dbReference type="SAM" id="MobiDB-lite"/>
    </source>
</evidence>
<feature type="chain" id="PRO_5046044508" evidence="2">
    <location>
        <begin position="27"/>
        <end position="199"/>
    </location>
</feature>
<evidence type="ECO:0000313" key="5">
    <source>
        <dbReference type="Proteomes" id="UP001589867"/>
    </source>
</evidence>
<proteinExistence type="predicted"/>
<dbReference type="RefSeq" id="WP_377261538.1">
    <property type="nucleotide sequence ID" value="NZ_JBHLUH010000089.1"/>
</dbReference>
<dbReference type="InterPro" id="IPR012347">
    <property type="entry name" value="Ferritin-like"/>
</dbReference>
<protein>
    <submittedName>
        <fullName evidence="4">DUF305 domain-containing protein</fullName>
    </submittedName>
</protein>
<evidence type="ECO:0000313" key="4">
    <source>
        <dbReference type="EMBL" id="MFC0533652.1"/>
    </source>
</evidence>
<dbReference type="Proteomes" id="UP001589867">
    <property type="component" value="Unassembled WGS sequence"/>
</dbReference>
<feature type="region of interest" description="Disordered" evidence="1">
    <location>
        <begin position="101"/>
        <end position="124"/>
    </location>
</feature>
<dbReference type="Gene3D" id="1.20.1260.10">
    <property type="match status" value="1"/>
</dbReference>
<gene>
    <name evidence="4" type="ORF">ACFFIA_39200</name>
</gene>
<dbReference type="InterPro" id="IPR005183">
    <property type="entry name" value="DUF305_CopM-like"/>
</dbReference>
<dbReference type="PROSITE" id="PS51257">
    <property type="entry name" value="PROKAR_LIPOPROTEIN"/>
    <property type="match status" value="1"/>
</dbReference>
<dbReference type="PANTHER" id="PTHR36933:SF1">
    <property type="entry name" value="SLL0788 PROTEIN"/>
    <property type="match status" value="1"/>
</dbReference>
<comment type="caution">
    <text evidence="4">The sequence shown here is derived from an EMBL/GenBank/DDBJ whole genome shotgun (WGS) entry which is preliminary data.</text>
</comment>
<feature type="domain" description="DUF305" evidence="3">
    <location>
        <begin position="46"/>
        <end position="194"/>
    </location>
</feature>
<dbReference type="PANTHER" id="PTHR36933">
    <property type="entry name" value="SLL0788 PROTEIN"/>
    <property type="match status" value="1"/>
</dbReference>
<evidence type="ECO:0000259" key="3">
    <source>
        <dbReference type="Pfam" id="PF03713"/>
    </source>
</evidence>
<reference evidence="4 5" key="1">
    <citation type="submission" date="2024-09" db="EMBL/GenBank/DDBJ databases">
        <authorList>
            <person name="Sun Q."/>
            <person name="Mori K."/>
        </authorList>
    </citation>
    <scope>NUCLEOTIDE SEQUENCE [LARGE SCALE GENOMIC DNA]</scope>
    <source>
        <strain evidence="4 5">TBRC 3947</strain>
    </source>
</reference>
<keyword evidence="5" id="KW-1185">Reference proteome</keyword>
<dbReference type="Pfam" id="PF03713">
    <property type="entry name" value="DUF305"/>
    <property type="match status" value="1"/>
</dbReference>
<name>A0ABV6MFZ2_9ACTN</name>
<dbReference type="EMBL" id="JBHLUH010000089">
    <property type="protein sequence ID" value="MFC0533652.1"/>
    <property type="molecule type" value="Genomic_DNA"/>
</dbReference>